<comment type="pathway">
    <text evidence="5">Cofactor biosynthesis; adenosylcobalamin biosynthesis; adenosylcobalamin from cob(II)yrinate a,c-diamide: step 6/7.</text>
</comment>
<keyword evidence="18" id="KW-0548">Nucleotidyltransferase</keyword>
<dbReference type="Gene3D" id="3.40.50.300">
    <property type="entry name" value="P-loop containing nucleotide triphosphate hydrolases"/>
    <property type="match status" value="1"/>
</dbReference>
<evidence type="ECO:0000256" key="7">
    <source>
        <dbReference type="ARBA" id="ARBA00007490"/>
    </source>
</evidence>
<evidence type="ECO:0000256" key="12">
    <source>
        <dbReference type="ARBA" id="ARBA00022741"/>
    </source>
</evidence>
<evidence type="ECO:0000256" key="14">
    <source>
        <dbReference type="ARBA" id="ARBA00022840"/>
    </source>
</evidence>
<evidence type="ECO:0000256" key="16">
    <source>
        <dbReference type="ARBA" id="ARBA00029570"/>
    </source>
</evidence>
<dbReference type="Pfam" id="PF02283">
    <property type="entry name" value="CobU"/>
    <property type="match status" value="1"/>
</dbReference>
<dbReference type="RefSeq" id="WP_301725552.1">
    <property type="nucleotide sequence ID" value="NZ_JAUJWW010000001.1"/>
</dbReference>
<evidence type="ECO:0000256" key="9">
    <source>
        <dbReference type="ARBA" id="ARBA00012523"/>
    </source>
</evidence>
<evidence type="ECO:0000256" key="15">
    <source>
        <dbReference type="ARBA" id="ARBA00023134"/>
    </source>
</evidence>
<protein>
    <recommendedName>
        <fullName evidence="16">Adenosylcobinamide kinase</fullName>
        <ecNumber evidence="8">2.7.1.156</ecNumber>
        <ecNumber evidence="9">2.7.7.62</ecNumber>
    </recommendedName>
    <alternativeName>
        <fullName evidence="17">Adenosylcobinamide-phosphate guanylyltransferase</fullName>
    </alternativeName>
</protein>
<dbReference type="GO" id="GO:0016779">
    <property type="term" value="F:nucleotidyltransferase activity"/>
    <property type="evidence" value="ECO:0007669"/>
    <property type="project" value="UniProtKB-KW"/>
</dbReference>
<comment type="similarity">
    <text evidence="7">Belongs to the CobU/CobP family.</text>
</comment>
<evidence type="ECO:0000313" key="19">
    <source>
        <dbReference type="Proteomes" id="UP001172054"/>
    </source>
</evidence>
<proteinExistence type="inferred from homology"/>
<comment type="function">
    <text evidence="4">Catalyzes ATP-dependent phosphorylation of adenosylcobinamide and addition of GMP to adenosylcobinamide phosphate.</text>
</comment>
<keyword evidence="10" id="KW-0169">Cobalamin biosynthesis</keyword>
<dbReference type="GO" id="GO:0016301">
    <property type="term" value="F:kinase activity"/>
    <property type="evidence" value="ECO:0007669"/>
    <property type="project" value="UniProtKB-KW"/>
</dbReference>
<keyword evidence="19" id="KW-1185">Reference proteome</keyword>
<organism evidence="18 19">
    <name type="scientific">Planococcus liqunii</name>
    <dbReference type="NCBI Taxonomy" id="3058394"/>
    <lineage>
        <taxon>Bacteria</taxon>
        <taxon>Bacillati</taxon>
        <taxon>Bacillota</taxon>
        <taxon>Bacilli</taxon>
        <taxon>Bacillales</taxon>
        <taxon>Caryophanaceae</taxon>
        <taxon>Planococcus</taxon>
    </lineage>
</organism>
<evidence type="ECO:0000256" key="5">
    <source>
        <dbReference type="ARBA" id="ARBA00004692"/>
    </source>
</evidence>
<comment type="catalytic activity">
    <reaction evidence="1">
        <text>adenosylcob(III)inamide + ATP = adenosylcob(III)inamide phosphate + ADP + H(+)</text>
        <dbReference type="Rhea" id="RHEA:15769"/>
        <dbReference type="ChEBI" id="CHEBI:2480"/>
        <dbReference type="ChEBI" id="CHEBI:15378"/>
        <dbReference type="ChEBI" id="CHEBI:30616"/>
        <dbReference type="ChEBI" id="CHEBI:58502"/>
        <dbReference type="ChEBI" id="CHEBI:456216"/>
        <dbReference type="EC" id="2.7.1.156"/>
    </reaction>
</comment>
<dbReference type="SUPFAM" id="SSF52540">
    <property type="entry name" value="P-loop containing nucleoside triphosphate hydrolases"/>
    <property type="match status" value="1"/>
</dbReference>
<dbReference type="PIRSF" id="PIRSF006135">
    <property type="entry name" value="CobU"/>
    <property type="match status" value="1"/>
</dbReference>
<dbReference type="Proteomes" id="UP001172054">
    <property type="component" value="Unassembled WGS sequence"/>
</dbReference>
<evidence type="ECO:0000256" key="11">
    <source>
        <dbReference type="ARBA" id="ARBA00022679"/>
    </source>
</evidence>
<keyword evidence="15" id="KW-0342">GTP-binding</keyword>
<evidence type="ECO:0000256" key="8">
    <source>
        <dbReference type="ARBA" id="ARBA00012016"/>
    </source>
</evidence>
<comment type="catalytic activity">
    <reaction evidence="3">
        <text>adenosylcob(III)inamide + GTP = adenosylcob(III)inamide phosphate + GDP + H(+)</text>
        <dbReference type="Rhea" id="RHEA:15765"/>
        <dbReference type="ChEBI" id="CHEBI:2480"/>
        <dbReference type="ChEBI" id="CHEBI:15378"/>
        <dbReference type="ChEBI" id="CHEBI:37565"/>
        <dbReference type="ChEBI" id="CHEBI:58189"/>
        <dbReference type="ChEBI" id="CHEBI:58502"/>
        <dbReference type="EC" id="2.7.1.156"/>
    </reaction>
</comment>
<evidence type="ECO:0000256" key="3">
    <source>
        <dbReference type="ARBA" id="ARBA00001522"/>
    </source>
</evidence>
<evidence type="ECO:0000256" key="17">
    <source>
        <dbReference type="ARBA" id="ARBA00030571"/>
    </source>
</evidence>
<keyword evidence="11" id="KW-0808">Transferase</keyword>
<dbReference type="InterPro" id="IPR003203">
    <property type="entry name" value="CobU/CobP"/>
</dbReference>
<evidence type="ECO:0000256" key="2">
    <source>
        <dbReference type="ARBA" id="ARBA00000711"/>
    </source>
</evidence>
<reference evidence="18 19" key="1">
    <citation type="submission" date="2023-06" db="EMBL/GenBank/DDBJ databases">
        <title>Novel species in genus Planococcus.</title>
        <authorList>
            <person name="Ning S."/>
        </authorList>
    </citation>
    <scope>NUCLEOTIDE SEQUENCE [LARGE SCALE GENOMIC DNA]</scope>
    <source>
        <strain evidence="18 19">N064</strain>
    </source>
</reference>
<evidence type="ECO:0000256" key="1">
    <source>
        <dbReference type="ARBA" id="ARBA00000312"/>
    </source>
</evidence>
<name>A0ABT8MP49_9BACL</name>
<accession>A0ABT8MP49</accession>
<dbReference type="EMBL" id="JAUJWW010000001">
    <property type="protein sequence ID" value="MDN7226556.1"/>
    <property type="molecule type" value="Genomic_DNA"/>
</dbReference>
<sequence>MAAGQLIFVSGGVRSGKSAWAEGLIRETPAQRKVYLASGRANDAEMAERIQRHRDDRKEHGWHTIERPLQLELAVPEIAPEDAVLWDCVTTWLANELYEGWERGNPCVERPDCMEQKWAELQKTVEQIRNRSALLVIVSNEVLDDFIRDRTYQQWLGRIHLWLVAQSNRAYEVENGVAYRRK</sequence>
<dbReference type="EC" id="2.7.7.62" evidence="9"/>
<evidence type="ECO:0000256" key="10">
    <source>
        <dbReference type="ARBA" id="ARBA00022573"/>
    </source>
</evidence>
<comment type="catalytic activity">
    <reaction evidence="2">
        <text>adenosylcob(III)inamide phosphate + GTP + H(+) = adenosylcob(III)inamide-GDP + diphosphate</text>
        <dbReference type="Rhea" id="RHEA:22712"/>
        <dbReference type="ChEBI" id="CHEBI:15378"/>
        <dbReference type="ChEBI" id="CHEBI:33019"/>
        <dbReference type="ChEBI" id="CHEBI:37565"/>
        <dbReference type="ChEBI" id="CHEBI:58502"/>
        <dbReference type="ChEBI" id="CHEBI:60487"/>
        <dbReference type="EC" id="2.7.7.62"/>
    </reaction>
</comment>
<evidence type="ECO:0000256" key="13">
    <source>
        <dbReference type="ARBA" id="ARBA00022777"/>
    </source>
</evidence>
<dbReference type="CDD" id="cd00544">
    <property type="entry name" value="CobU"/>
    <property type="match status" value="1"/>
</dbReference>
<evidence type="ECO:0000256" key="6">
    <source>
        <dbReference type="ARBA" id="ARBA00005159"/>
    </source>
</evidence>
<comment type="caution">
    <text evidence="18">The sequence shown here is derived from an EMBL/GenBank/DDBJ whole genome shotgun (WGS) entry which is preliminary data.</text>
</comment>
<evidence type="ECO:0000256" key="4">
    <source>
        <dbReference type="ARBA" id="ARBA00003889"/>
    </source>
</evidence>
<dbReference type="InterPro" id="IPR027417">
    <property type="entry name" value="P-loop_NTPase"/>
</dbReference>
<evidence type="ECO:0000313" key="18">
    <source>
        <dbReference type="EMBL" id="MDN7226556.1"/>
    </source>
</evidence>
<dbReference type="EC" id="2.7.1.156" evidence="8"/>
<keyword evidence="12" id="KW-0547">Nucleotide-binding</keyword>
<dbReference type="PANTHER" id="PTHR34848">
    <property type="match status" value="1"/>
</dbReference>
<gene>
    <name evidence="18" type="ORF">QWY15_04525</name>
</gene>
<dbReference type="PANTHER" id="PTHR34848:SF1">
    <property type="entry name" value="BIFUNCTIONAL ADENOSYLCOBALAMIN BIOSYNTHESIS PROTEIN COBU"/>
    <property type="match status" value="1"/>
</dbReference>
<comment type="pathway">
    <text evidence="6">Cofactor biosynthesis; adenosylcobalamin biosynthesis; adenosylcobalamin from cob(II)yrinate a,c-diamide: step 5/7.</text>
</comment>
<keyword evidence="14" id="KW-0067">ATP-binding</keyword>
<keyword evidence="13 18" id="KW-0418">Kinase</keyword>